<gene>
    <name evidence="2" type="ORF">Scep_025755</name>
</gene>
<sequence length="80" mass="8573">MVVRSGSGGGYIVEITLTSKGFRIKVFDGGRDGDRDGERTRVKKHDDGGEEGDDFDGADGERAEDEVGDGGEEYDTNESV</sequence>
<dbReference type="Proteomes" id="UP001419268">
    <property type="component" value="Unassembled WGS sequence"/>
</dbReference>
<evidence type="ECO:0000256" key="1">
    <source>
        <dbReference type="SAM" id="MobiDB-lite"/>
    </source>
</evidence>
<feature type="compositionally biased region" description="Acidic residues" evidence="1">
    <location>
        <begin position="48"/>
        <end position="80"/>
    </location>
</feature>
<keyword evidence="3" id="KW-1185">Reference proteome</keyword>
<evidence type="ECO:0000313" key="3">
    <source>
        <dbReference type="Proteomes" id="UP001419268"/>
    </source>
</evidence>
<evidence type="ECO:0000313" key="2">
    <source>
        <dbReference type="EMBL" id="KAK9094286.1"/>
    </source>
</evidence>
<comment type="caution">
    <text evidence="2">The sequence shown here is derived from an EMBL/GenBank/DDBJ whole genome shotgun (WGS) entry which is preliminary data.</text>
</comment>
<dbReference type="AlphaFoldDB" id="A0AAP0EIU8"/>
<feature type="compositionally biased region" description="Basic and acidic residues" evidence="1">
    <location>
        <begin position="26"/>
        <end position="47"/>
    </location>
</feature>
<organism evidence="2 3">
    <name type="scientific">Stephania cephalantha</name>
    <dbReference type="NCBI Taxonomy" id="152367"/>
    <lineage>
        <taxon>Eukaryota</taxon>
        <taxon>Viridiplantae</taxon>
        <taxon>Streptophyta</taxon>
        <taxon>Embryophyta</taxon>
        <taxon>Tracheophyta</taxon>
        <taxon>Spermatophyta</taxon>
        <taxon>Magnoliopsida</taxon>
        <taxon>Ranunculales</taxon>
        <taxon>Menispermaceae</taxon>
        <taxon>Menispermoideae</taxon>
        <taxon>Cissampelideae</taxon>
        <taxon>Stephania</taxon>
    </lineage>
</organism>
<name>A0AAP0EIU8_9MAGN</name>
<accession>A0AAP0EIU8</accession>
<reference evidence="2 3" key="1">
    <citation type="submission" date="2024-01" db="EMBL/GenBank/DDBJ databases">
        <title>Genome assemblies of Stephania.</title>
        <authorList>
            <person name="Yang L."/>
        </authorList>
    </citation>
    <scope>NUCLEOTIDE SEQUENCE [LARGE SCALE GENOMIC DNA]</scope>
    <source>
        <strain evidence="2">JXDWG</strain>
        <tissue evidence="2">Leaf</tissue>
    </source>
</reference>
<protein>
    <submittedName>
        <fullName evidence="2">Uncharacterized protein</fullName>
    </submittedName>
</protein>
<dbReference type="EMBL" id="JBBNAG010000011">
    <property type="protein sequence ID" value="KAK9094286.1"/>
    <property type="molecule type" value="Genomic_DNA"/>
</dbReference>
<feature type="region of interest" description="Disordered" evidence="1">
    <location>
        <begin position="26"/>
        <end position="80"/>
    </location>
</feature>
<proteinExistence type="predicted"/>